<accession>A0A239K475</accession>
<evidence type="ECO:0000313" key="6">
    <source>
        <dbReference type="Proteomes" id="UP000198356"/>
    </source>
</evidence>
<dbReference type="InterPro" id="IPR017850">
    <property type="entry name" value="Alkaline_phosphatase_core_sf"/>
</dbReference>
<dbReference type="SUPFAM" id="SSF53649">
    <property type="entry name" value="Alkaline phosphatase-like"/>
    <property type="match status" value="1"/>
</dbReference>
<name>A0A239K475_9BACT</name>
<evidence type="ECO:0000256" key="3">
    <source>
        <dbReference type="SAM" id="MobiDB-lite"/>
    </source>
</evidence>
<dbReference type="PANTHER" id="PTHR45953">
    <property type="entry name" value="IDURONATE 2-SULFATASE"/>
    <property type="match status" value="1"/>
</dbReference>
<dbReference type="GO" id="GO:0008484">
    <property type="term" value="F:sulfuric ester hydrolase activity"/>
    <property type="evidence" value="ECO:0007669"/>
    <property type="project" value="TreeGrafter"/>
</dbReference>
<keyword evidence="1" id="KW-0479">Metal-binding</keyword>
<evidence type="ECO:0000313" key="5">
    <source>
        <dbReference type="EMBL" id="SNT13216.1"/>
    </source>
</evidence>
<dbReference type="InterPro" id="IPR000917">
    <property type="entry name" value="Sulfatase_N"/>
</dbReference>
<gene>
    <name evidence="5" type="ORF">SAMN05421770_104306</name>
</gene>
<keyword evidence="2" id="KW-0378">Hydrolase</keyword>
<dbReference type="EMBL" id="FZOU01000004">
    <property type="protein sequence ID" value="SNT13216.1"/>
    <property type="molecule type" value="Genomic_DNA"/>
</dbReference>
<dbReference type="GO" id="GO:0046872">
    <property type="term" value="F:metal ion binding"/>
    <property type="evidence" value="ECO:0007669"/>
    <property type="project" value="UniProtKB-KW"/>
</dbReference>
<dbReference type="Proteomes" id="UP000198356">
    <property type="component" value="Unassembled WGS sequence"/>
</dbReference>
<keyword evidence="6" id="KW-1185">Reference proteome</keyword>
<feature type="compositionally biased region" description="Basic and acidic residues" evidence="3">
    <location>
        <begin position="481"/>
        <end position="504"/>
    </location>
</feature>
<dbReference type="GO" id="GO:0005737">
    <property type="term" value="C:cytoplasm"/>
    <property type="evidence" value="ECO:0007669"/>
    <property type="project" value="TreeGrafter"/>
</dbReference>
<organism evidence="5 6">
    <name type="scientific">Granulicella rosea</name>
    <dbReference type="NCBI Taxonomy" id="474952"/>
    <lineage>
        <taxon>Bacteria</taxon>
        <taxon>Pseudomonadati</taxon>
        <taxon>Acidobacteriota</taxon>
        <taxon>Terriglobia</taxon>
        <taxon>Terriglobales</taxon>
        <taxon>Acidobacteriaceae</taxon>
        <taxon>Granulicella</taxon>
    </lineage>
</organism>
<evidence type="ECO:0000256" key="1">
    <source>
        <dbReference type="ARBA" id="ARBA00022723"/>
    </source>
</evidence>
<feature type="region of interest" description="Disordered" evidence="3">
    <location>
        <begin position="481"/>
        <end position="515"/>
    </location>
</feature>
<dbReference type="PANTHER" id="PTHR45953:SF1">
    <property type="entry name" value="IDURONATE 2-SULFATASE"/>
    <property type="match status" value="1"/>
</dbReference>
<proteinExistence type="predicted"/>
<feature type="domain" description="Sulfatase N-terminal" evidence="4">
    <location>
        <begin position="42"/>
        <end position="380"/>
    </location>
</feature>
<reference evidence="5 6" key="1">
    <citation type="submission" date="2017-06" db="EMBL/GenBank/DDBJ databases">
        <authorList>
            <person name="Kim H.J."/>
            <person name="Triplett B.A."/>
        </authorList>
    </citation>
    <scope>NUCLEOTIDE SEQUENCE [LARGE SCALE GENOMIC DNA]</scope>
    <source>
        <strain evidence="5 6">DSM 18704</strain>
    </source>
</reference>
<protein>
    <submittedName>
        <fullName evidence="5">Choline-sulfatase</fullName>
    </submittedName>
</protein>
<dbReference type="OrthoDB" id="9762324at2"/>
<evidence type="ECO:0000259" key="4">
    <source>
        <dbReference type="Pfam" id="PF00884"/>
    </source>
</evidence>
<dbReference type="Pfam" id="PF00884">
    <property type="entry name" value="Sulfatase"/>
    <property type="match status" value="1"/>
</dbReference>
<evidence type="ECO:0000256" key="2">
    <source>
        <dbReference type="ARBA" id="ARBA00022801"/>
    </source>
</evidence>
<dbReference type="AlphaFoldDB" id="A0A239K475"/>
<sequence>MPKFTEKITRRNFVATATAGALGLAVERSAMAKAPSKPAKKPNILWIMSDEHNATVAGCYGNKLVQTPHIDSLAQQGITFDAHYCNSPLCVPSRLSLTAGKYASRVDIWGLTCELPDANIASLPRVLNSAGYESFLCGKQHYDYSRRYGFTEVGGDFNKTYKTGRGRRLPPTHLKQAKLSPRFDEFHAGDHGSTVEHDRRVTAGAVDFLSKREDADEKPFFLFVGYLAPHFPLIVPQENVAKYRGKVGMPEIPEGFLDRIALNYKVQRAGFEEIGVPDDTVRSGRELYYGLVDWADQQIGHVLAALRAHPEVAENTVIIYSSDHGENMGERGLWWKNCMYDSASKVPLVISWPKRWKGQQRRGGASSHLDLVQTIVELAGTRSPNDWNGESMLHWMDRPNTPWKDLAVSEYYAHNTASGYTMIRSGEWKYVYHNVIDEDHPAQRELYNLAHDPKEFTNLANLPEHKARVETLHQRMLKEVGADPDEIEKRSREQLARGYTRPDPKPAWAVEGENG</sequence>
<dbReference type="PROSITE" id="PS51318">
    <property type="entry name" value="TAT"/>
    <property type="match status" value="1"/>
</dbReference>
<dbReference type="InterPro" id="IPR006311">
    <property type="entry name" value="TAT_signal"/>
</dbReference>
<dbReference type="Gene3D" id="3.40.720.10">
    <property type="entry name" value="Alkaline Phosphatase, subunit A"/>
    <property type="match status" value="1"/>
</dbReference>